<keyword evidence="7" id="KW-0472">Membrane</keyword>
<evidence type="ECO:0000256" key="3">
    <source>
        <dbReference type="ARBA" id="ARBA00022723"/>
    </source>
</evidence>
<organism evidence="9 10">
    <name type="scientific">Labrys miyagiensis</name>
    <dbReference type="NCBI Taxonomy" id="346912"/>
    <lineage>
        <taxon>Bacteria</taxon>
        <taxon>Pseudomonadati</taxon>
        <taxon>Pseudomonadota</taxon>
        <taxon>Alphaproteobacteria</taxon>
        <taxon>Hyphomicrobiales</taxon>
        <taxon>Xanthobacteraceae</taxon>
        <taxon>Labrys</taxon>
    </lineage>
</organism>
<dbReference type="PANTHER" id="PTHR47870">
    <property type="entry name" value="CYTOCHROME C-TYPE BIOGENESIS PROTEIN CCMH"/>
    <property type="match status" value="1"/>
</dbReference>
<keyword evidence="6 7" id="KW-0408">Iron</keyword>
<name>A0ABQ6CRV1_9HYPH</name>
<dbReference type="Proteomes" id="UP001156882">
    <property type="component" value="Unassembled WGS sequence"/>
</dbReference>
<keyword evidence="4 7" id="KW-0732">Signal</keyword>
<feature type="signal peptide" evidence="7">
    <location>
        <begin position="1"/>
        <end position="22"/>
    </location>
</feature>
<keyword evidence="7" id="KW-0812">Transmembrane</keyword>
<accession>A0ABQ6CRV1</accession>
<evidence type="ECO:0000256" key="5">
    <source>
        <dbReference type="ARBA" id="ARBA00022748"/>
    </source>
</evidence>
<comment type="function">
    <text evidence="7">Possible subunit of a heme lyase.</text>
</comment>
<dbReference type="PANTHER" id="PTHR47870:SF1">
    <property type="entry name" value="CYTOCHROME C-TYPE BIOGENESIS PROTEIN CCMH"/>
    <property type="match status" value="1"/>
</dbReference>
<keyword evidence="2 7" id="KW-0349">Heme</keyword>
<evidence type="ECO:0000256" key="6">
    <source>
        <dbReference type="ARBA" id="ARBA00023004"/>
    </source>
</evidence>
<keyword evidence="7" id="KW-1133">Transmembrane helix</keyword>
<keyword evidence="10" id="KW-1185">Reference proteome</keyword>
<comment type="similarity">
    <text evidence="1 7">Belongs to the CcmH/CycL/Ccl2/NrfF family.</text>
</comment>
<feature type="transmembrane region" description="Helical" evidence="7">
    <location>
        <begin position="106"/>
        <end position="126"/>
    </location>
</feature>
<dbReference type="InterPro" id="IPR051263">
    <property type="entry name" value="C-type_cytochrome_biogenesis"/>
</dbReference>
<proteinExistence type="inferred from homology"/>
<evidence type="ECO:0000256" key="1">
    <source>
        <dbReference type="ARBA" id="ARBA00010342"/>
    </source>
</evidence>
<gene>
    <name evidence="9" type="primary">cycL</name>
    <name evidence="9" type="ORF">GCM10007874_58890</name>
</gene>
<evidence type="ECO:0000313" key="9">
    <source>
        <dbReference type="EMBL" id="GLS22869.1"/>
    </source>
</evidence>
<evidence type="ECO:0000256" key="7">
    <source>
        <dbReference type="RuleBase" id="RU364112"/>
    </source>
</evidence>
<dbReference type="InterPro" id="IPR005616">
    <property type="entry name" value="CcmH/CycL/Ccl2/NrfF_N"/>
</dbReference>
<dbReference type="CDD" id="cd16378">
    <property type="entry name" value="CcmH_N"/>
    <property type="match status" value="1"/>
</dbReference>
<keyword evidence="3 7" id="KW-0479">Metal-binding</keyword>
<feature type="chain" id="PRO_5044959958" description="Cytochrome c-type biogenesis protein" evidence="7">
    <location>
        <begin position="23"/>
        <end position="154"/>
    </location>
</feature>
<comment type="caution">
    <text evidence="9">The sequence shown here is derived from an EMBL/GenBank/DDBJ whole genome shotgun (WGS) entry which is preliminary data.</text>
</comment>
<keyword evidence="5" id="KW-0201">Cytochrome c-type biogenesis</keyword>
<sequence>MTMLRRLLIAFLFSLAMLPALAVQPDEMLPDPALEARARALSGELRCMVCQNESIDDSDAPLAKDLRILVRERLKAGDSDKAVKDFLVERYGDFILLKPPLELRTIALWSAPFVLLVLGAAGIYAFSRRQRPAAAEALSSAEQAKIDEILKREG</sequence>
<evidence type="ECO:0000256" key="4">
    <source>
        <dbReference type="ARBA" id="ARBA00022729"/>
    </source>
</evidence>
<dbReference type="Gene3D" id="1.10.8.640">
    <property type="entry name" value="Cytochrome C biogenesis protein"/>
    <property type="match status" value="1"/>
</dbReference>
<dbReference type="InterPro" id="IPR038297">
    <property type="entry name" value="CcmH/CycL/NrfF/Ccl2_sf"/>
</dbReference>
<dbReference type="EMBL" id="BSPC01000066">
    <property type="protein sequence ID" value="GLS22869.1"/>
    <property type="molecule type" value="Genomic_DNA"/>
</dbReference>
<evidence type="ECO:0000313" key="10">
    <source>
        <dbReference type="Proteomes" id="UP001156882"/>
    </source>
</evidence>
<evidence type="ECO:0000256" key="2">
    <source>
        <dbReference type="ARBA" id="ARBA00022617"/>
    </source>
</evidence>
<protein>
    <recommendedName>
        <fullName evidence="7">Cytochrome c-type biogenesis protein</fullName>
    </recommendedName>
</protein>
<reference evidence="10" key="1">
    <citation type="journal article" date="2019" name="Int. J. Syst. Evol. Microbiol.">
        <title>The Global Catalogue of Microorganisms (GCM) 10K type strain sequencing project: providing services to taxonomists for standard genome sequencing and annotation.</title>
        <authorList>
            <consortium name="The Broad Institute Genomics Platform"/>
            <consortium name="The Broad Institute Genome Sequencing Center for Infectious Disease"/>
            <person name="Wu L."/>
            <person name="Ma J."/>
        </authorList>
    </citation>
    <scope>NUCLEOTIDE SEQUENCE [LARGE SCALE GENOMIC DNA]</scope>
    <source>
        <strain evidence="10">NBRC 101365</strain>
    </source>
</reference>
<feature type="domain" description="CcmH/CycL/Ccl2/NrfF N-terminal" evidence="8">
    <location>
        <begin position="12"/>
        <end position="150"/>
    </location>
</feature>
<dbReference type="Pfam" id="PF03918">
    <property type="entry name" value="CcmH"/>
    <property type="match status" value="1"/>
</dbReference>
<evidence type="ECO:0000259" key="8">
    <source>
        <dbReference type="Pfam" id="PF03918"/>
    </source>
</evidence>